<dbReference type="RefSeq" id="WP_307564798.1">
    <property type="nucleotide sequence ID" value="NZ_JAUSQU010000001.1"/>
</dbReference>
<proteinExistence type="predicted"/>
<reference evidence="1 2" key="1">
    <citation type="submission" date="2023-07" db="EMBL/GenBank/DDBJ databases">
        <title>Sequencing the genomes of 1000 actinobacteria strains.</title>
        <authorList>
            <person name="Klenk H.-P."/>
        </authorList>
    </citation>
    <scope>NUCLEOTIDE SEQUENCE [LARGE SCALE GENOMIC DNA]</scope>
    <source>
        <strain evidence="1 2">DSM 46740</strain>
    </source>
</reference>
<comment type="caution">
    <text evidence="1">The sequence shown here is derived from an EMBL/GenBank/DDBJ whole genome shotgun (WGS) entry which is preliminary data.</text>
</comment>
<name>A0ABT9QLY2_9ACTN</name>
<evidence type="ECO:0000313" key="1">
    <source>
        <dbReference type="EMBL" id="MDP9847739.1"/>
    </source>
</evidence>
<dbReference type="Proteomes" id="UP001225356">
    <property type="component" value="Unassembled WGS sequence"/>
</dbReference>
<dbReference type="SUPFAM" id="SSF50998">
    <property type="entry name" value="Quinoprotein alcohol dehydrogenase-like"/>
    <property type="match status" value="1"/>
</dbReference>
<organism evidence="1 2">
    <name type="scientific">Streptosporangium lutulentum</name>
    <dbReference type="NCBI Taxonomy" id="1461250"/>
    <lineage>
        <taxon>Bacteria</taxon>
        <taxon>Bacillati</taxon>
        <taxon>Actinomycetota</taxon>
        <taxon>Actinomycetes</taxon>
        <taxon>Streptosporangiales</taxon>
        <taxon>Streptosporangiaceae</taxon>
        <taxon>Streptosporangium</taxon>
    </lineage>
</organism>
<sequence>MPWDGGVLSGSGSEAWLIDPHDGRELGRWRLPEPLADTDHRPAFTLVNPDRCLMPCGPRSVVAIRLSSGLVDQFFRHDADLSASAAEFTGGVVWLRERRAGYLAVDPDAGSKLWNVDVRQPLVNGVVRDSEGFVVVSEGGVFFRLRSDGHVLERCSSVARVAALRDLGAGEIIMATKGTLRVITVNPRKE</sequence>
<keyword evidence="2" id="KW-1185">Reference proteome</keyword>
<dbReference type="InterPro" id="IPR011047">
    <property type="entry name" value="Quinoprotein_ADH-like_sf"/>
</dbReference>
<dbReference type="EMBL" id="JAUSQU010000001">
    <property type="protein sequence ID" value="MDP9847739.1"/>
    <property type="molecule type" value="Genomic_DNA"/>
</dbReference>
<evidence type="ECO:0000313" key="2">
    <source>
        <dbReference type="Proteomes" id="UP001225356"/>
    </source>
</evidence>
<accession>A0ABT9QLY2</accession>
<dbReference type="Gene3D" id="2.130.10.10">
    <property type="entry name" value="YVTN repeat-like/Quinoprotein amine dehydrogenase"/>
    <property type="match status" value="1"/>
</dbReference>
<dbReference type="InterPro" id="IPR015943">
    <property type="entry name" value="WD40/YVTN_repeat-like_dom_sf"/>
</dbReference>
<gene>
    <name evidence="1" type="ORF">J2853_006950</name>
</gene>
<protein>
    <submittedName>
        <fullName evidence="1">Outer membrane protein assembly factor BamB</fullName>
    </submittedName>
</protein>